<name>A0A1Y4SUH7_9FIRM</name>
<dbReference type="Proteomes" id="UP000195305">
    <property type="component" value="Unassembled WGS sequence"/>
</dbReference>
<evidence type="ECO:0000313" key="2">
    <source>
        <dbReference type="EMBL" id="OUQ33527.1"/>
    </source>
</evidence>
<protein>
    <submittedName>
        <fullName evidence="2">Uncharacterized protein</fullName>
    </submittedName>
</protein>
<sequence length="585" mass="69609">MRRKEDYVPNVDLTLEFSTHKSAKGKTDFNGKTTRKETKSEDKEKYPQEVIDIYKIIREQYGESLFKEQHKSSLMTKIDYLLKEIEKKPDSPLAILKKNISQKEFAQFIAYIHGGLGDQDSEIDKFNKQIHRNYISNINLSKYQYCFRYYFQDKYKDYYGCNDLSEFIDFLHPYALEGVGEIKSLESAIFHYYYMSTQPSAYLEKSIILYNKSYYNNYLDLSQMDSLLALVKIIWDNFQDKPLKDFNKYIDSLLNILHNSMFEFINQLNIFFDRNLYFFSNEEILAYFLEKTKKNIKSINNLISKDNNIISPSTNCFFSNIAIFEHYITNLHLTDIEKKARVFMTNANKMHIDNFQELQFMSIDQYFRDYCNSNKEQYKNFLTGKSNIKQSTFNKKLNLLSELDSLLNLNSVYFANYTLPQIRVKIDLKNILHKKIVYEEFYNNGHDSYKFFTKKDGTVETNIKKVIEKYVNYSPQYIDDNLLGYQIDNSNFNEVITDEYNINDTNAYELTVLLSEKLRRGFYNAANMNKQFAEIVDLKLSTLELFTKISSVYDIKKQFELFNIFITNFLNILSDFEEKYLKKDL</sequence>
<dbReference type="EMBL" id="NFLJ01000029">
    <property type="protein sequence ID" value="OUQ33527.1"/>
    <property type="molecule type" value="Genomic_DNA"/>
</dbReference>
<comment type="caution">
    <text evidence="2">The sequence shown here is derived from an EMBL/GenBank/DDBJ whole genome shotgun (WGS) entry which is preliminary data.</text>
</comment>
<feature type="compositionally biased region" description="Basic and acidic residues" evidence="1">
    <location>
        <begin position="25"/>
        <end position="43"/>
    </location>
</feature>
<accession>A0A1Y4SUH7</accession>
<proteinExistence type="predicted"/>
<reference evidence="2 3" key="1">
    <citation type="journal article" date="2018" name="BMC Genomics">
        <title>Whole genome sequencing and function prediction of 133 gut anaerobes isolated from chicken caecum in pure cultures.</title>
        <authorList>
            <person name="Medvecky M."/>
            <person name="Cejkova D."/>
            <person name="Polansky O."/>
            <person name="Karasova D."/>
            <person name="Kubasova T."/>
            <person name="Cizek A."/>
            <person name="Rychlik I."/>
        </authorList>
    </citation>
    <scope>NUCLEOTIDE SEQUENCE [LARGE SCALE GENOMIC DNA]</scope>
    <source>
        <strain evidence="2 3">An13</strain>
    </source>
</reference>
<dbReference type="RefSeq" id="WP_087358845.1">
    <property type="nucleotide sequence ID" value="NZ_NFLJ01000029.1"/>
</dbReference>
<dbReference type="AlphaFoldDB" id="A0A1Y4SUH7"/>
<gene>
    <name evidence="2" type="ORF">B5E75_10010</name>
</gene>
<evidence type="ECO:0000313" key="3">
    <source>
        <dbReference type="Proteomes" id="UP000195305"/>
    </source>
</evidence>
<keyword evidence="3" id="KW-1185">Reference proteome</keyword>
<organism evidence="2 3">
    <name type="scientific">Massilimicrobiota timonensis</name>
    <dbReference type="NCBI Taxonomy" id="1776392"/>
    <lineage>
        <taxon>Bacteria</taxon>
        <taxon>Bacillati</taxon>
        <taxon>Bacillota</taxon>
        <taxon>Erysipelotrichia</taxon>
        <taxon>Erysipelotrichales</taxon>
        <taxon>Erysipelotrichaceae</taxon>
        <taxon>Massilimicrobiota</taxon>
    </lineage>
</organism>
<evidence type="ECO:0000256" key="1">
    <source>
        <dbReference type="SAM" id="MobiDB-lite"/>
    </source>
</evidence>
<feature type="region of interest" description="Disordered" evidence="1">
    <location>
        <begin position="22"/>
        <end position="43"/>
    </location>
</feature>